<organism evidence="3 4">
    <name type="scientific">Litorilinea aerophila</name>
    <dbReference type="NCBI Taxonomy" id="1204385"/>
    <lineage>
        <taxon>Bacteria</taxon>
        <taxon>Bacillati</taxon>
        <taxon>Chloroflexota</taxon>
        <taxon>Caldilineae</taxon>
        <taxon>Caldilineales</taxon>
        <taxon>Caldilineaceae</taxon>
        <taxon>Litorilinea</taxon>
    </lineage>
</organism>
<dbReference type="PANTHER" id="PTHR45947">
    <property type="entry name" value="SULFOQUINOVOSYL TRANSFERASE SQD2"/>
    <property type="match status" value="1"/>
</dbReference>
<proteinExistence type="predicted"/>
<dbReference type="CDD" id="cd03794">
    <property type="entry name" value="GT4_WbuB-like"/>
    <property type="match status" value="1"/>
</dbReference>
<dbReference type="RefSeq" id="WP_141608998.1">
    <property type="nucleotide sequence ID" value="NZ_VIGC02000005.1"/>
</dbReference>
<dbReference type="Pfam" id="PF00534">
    <property type="entry name" value="Glycos_transf_1"/>
    <property type="match status" value="1"/>
</dbReference>
<dbReference type="Proteomes" id="UP000317371">
    <property type="component" value="Unassembled WGS sequence"/>
</dbReference>
<gene>
    <name evidence="3" type="ORF">FKZ61_05075</name>
</gene>
<keyword evidence="4" id="KW-1185">Reference proteome</keyword>
<feature type="domain" description="Glycosyl transferase family 1" evidence="1">
    <location>
        <begin position="220"/>
        <end position="390"/>
    </location>
</feature>
<evidence type="ECO:0000313" key="4">
    <source>
        <dbReference type="Proteomes" id="UP000317371"/>
    </source>
</evidence>
<dbReference type="Gene3D" id="3.40.50.2000">
    <property type="entry name" value="Glycogen Phosphorylase B"/>
    <property type="match status" value="2"/>
</dbReference>
<dbReference type="AlphaFoldDB" id="A0A540VLJ7"/>
<dbReference type="Pfam" id="PF13579">
    <property type="entry name" value="Glyco_trans_4_4"/>
    <property type="match status" value="1"/>
</dbReference>
<dbReference type="InterPro" id="IPR050194">
    <property type="entry name" value="Glycosyltransferase_grp1"/>
</dbReference>
<evidence type="ECO:0000259" key="1">
    <source>
        <dbReference type="Pfam" id="PF00534"/>
    </source>
</evidence>
<comment type="caution">
    <text evidence="3">The sequence shown here is derived from an EMBL/GenBank/DDBJ whole genome shotgun (WGS) entry which is preliminary data.</text>
</comment>
<dbReference type="InParanoid" id="A0A540VLJ7"/>
<dbReference type="OrthoDB" id="9811902at2"/>
<evidence type="ECO:0000313" key="3">
    <source>
        <dbReference type="EMBL" id="TQE97013.1"/>
    </source>
</evidence>
<dbReference type="EMBL" id="VIGC01000005">
    <property type="protein sequence ID" value="TQE97013.1"/>
    <property type="molecule type" value="Genomic_DNA"/>
</dbReference>
<protein>
    <submittedName>
        <fullName evidence="3">Glycosyltransferase family 4 protein</fullName>
    </submittedName>
</protein>
<dbReference type="SUPFAM" id="SSF53756">
    <property type="entry name" value="UDP-Glycosyltransferase/glycogen phosphorylase"/>
    <property type="match status" value="1"/>
</dbReference>
<dbReference type="InterPro" id="IPR001296">
    <property type="entry name" value="Glyco_trans_1"/>
</dbReference>
<accession>A0A540VLJ7</accession>
<name>A0A540VLJ7_9CHLR</name>
<dbReference type="GO" id="GO:0016758">
    <property type="term" value="F:hexosyltransferase activity"/>
    <property type="evidence" value="ECO:0007669"/>
    <property type="project" value="TreeGrafter"/>
</dbReference>
<keyword evidence="3" id="KW-0808">Transferase</keyword>
<feature type="domain" description="Glycosyltransferase subfamily 4-like N-terminal" evidence="2">
    <location>
        <begin position="22"/>
        <end position="206"/>
    </location>
</feature>
<dbReference type="PANTHER" id="PTHR45947:SF3">
    <property type="entry name" value="SULFOQUINOVOSYL TRANSFERASE SQD2"/>
    <property type="match status" value="1"/>
</dbReference>
<sequence length="417" mass="47101">MAHILFVSYFFTPDSLSTAVLMAELAQELQAQGHRLTVITTTPHYNLEEKALARQPLRPRWGRWVQESQLSGIQVFHVQVAPKGSRIWLRALDYLRYHLFGLWVGWFLVPRADVIFAPSPPLTIGLHAWLLSLRHRAPFIYNVQEIYPDVAVKLGVLRNRLLIRLLQGVERFVYGRAGRVAVISEWFRRDLLQKGVPPARLAVIPNFVDVDFVQPHPRQNTFSQELALDDKFVVLYAGNIGLTQGFETVLEAARRLTHLPDLHFLIIGGGARFDWLARQIQAQGLANMTLLPYQPRERVPEIYATADLCLVPLKRGMAQDTFPSKIYTIMAAARPVVAAADPDTELAWVVEQAGCGWVVPPEDVHALAQAIERAYQERGQAAAMGQSGREYVVEHHARPSVVRRYHELITALTGRPS</sequence>
<reference evidence="3 4" key="1">
    <citation type="submission" date="2019-06" db="EMBL/GenBank/DDBJ databases">
        <title>Genome sequence of Litorilinea aerophila BAA-2444.</title>
        <authorList>
            <person name="Maclea K.S."/>
            <person name="Maurais E.G."/>
            <person name="Iannazzi L.C."/>
        </authorList>
    </citation>
    <scope>NUCLEOTIDE SEQUENCE [LARGE SCALE GENOMIC DNA]</scope>
    <source>
        <strain evidence="3 4">ATCC BAA-2444</strain>
    </source>
</reference>
<evidence type="ECO:0000259" key="2">
    <source>
        <dbReference type="Pfam" id="PF13579"/>
    </source>
</evidence>
<dbReference type="InterPro" id="IPR028098">
    <property type="entry name" value="Glyco_trans_4-like_N"/>
</dbReference>